<gene>
    <name evidence="6" type="ORF">LOM8899_02751</name>
</gene>
<evidence type="ECO:0000256" key="5">
    <source>
        <dbReference type="SAM" id="Phobius"/>
    </source>
</evidence>
<keyword evidence="4 5" id="KW-0472">Membrane</keyword>
<dbReference type="PANTHER" id="PTHR30168:SF0">
    <property type="entry name" value="INNER MEMBRANE PROTEIN"/>
    <property type="match status" value="1"/>
</dbReference>
<dbReference type="AlphaFoldDB" id="A0A238LI11"/>
<reference evidence="6 7" key="1">
    <citation type="submission" date="2017-05" db="EMBL/GenBank/DDBJ databases">
        <authorList>
            <person name="Song R."/>
            <person name="Chenine A.L."/>
            <person name="Ruprecht R.M."/>
        </authorList>
    </citation>
    <scope>NUCLEOTIDE SEQUENCE [LARGE SCALE GENOMIC DNA]</scope>
    <source>
        <strain evidence="6 7">CECT 8899</strain>
    </source>
</reference>
<feature type="transmembrane region" description="Helical" evidence="5">
    <location>
        <begin position="47"/>
        <end position="68"/>
    </location>
</feature>
<proteinExistence type="predicted"/>
<dbReference type="Proteomes" id="UP000201613">
    <property type="component" value="Unassembled WGS sequence"/>
</dbReference>
<dbReference type="PANTHER" id="PTHR30168">
    <property type="entry name" value="PUTATIVE MEMBRANE PROTEIN YPFJ"/>
    <property type="match status" value="1"/>
</dbReference>
<dbReference type="EMBL" id="FXZK01000005">
    <property type="protein sequence ID" value="SMY08596.1"/>
    <property type="molecule type" value="Genomic_DNA"/>
</dbReference>
<evidence type="ECO:0000313" key="7">
    <source>
        <dbReference type="Proteomes" id="UP000201613"/>
    </source>
</evidence>
<evidence type="ECO:0000256" key="2">
    <source>
        <dbReference type="ARBA" id="ARBA00022692"/>
    </source>
</evidence>
<comment type="subcellular location">
    <subcellularLocation>
        <location evidence="1">Membrane</location>
        <topology evidence="1">Single-pass membrane protein</topology>
    </subcellularLocation>
</comment>
<evidence type="ECO:0000256" key="1">
    <source>
        <dbReference type="ARBA" id="ARBA00004167"/>
    </source>
</evidence>
<dbReference type="Pfam" id="PF04228">
    <property type="entry name" value="Zn_peptidase"/>
    <property type="match status" value="1"/>
</dbReference>
<dbReference type="InterPro" id="IPR007343">
    <property type="entry name" value="Uncharacterised_pept_Zn_put"/>
</dbReference>
<evidence type="ECO:0000256" key="3">
    <source>
        <dbReference type="ARBA" id="ARBA00022989"/>
    </source>
</evidence>
<protein>
    <submittedName>
        <fullName evidence="6">Putative neutral zinc metallopeptidase</fullName>
    </submittedName>
</protein>
<keyword evidence="7" id="KW-1185">Reference proteome</keyword>
<dbReference type="GO" id="GO:0016020">
    <property type="term" value="C:membrane"/>
    <property type="evidence" value="ECO:0007669"/>
    <property type="project" value="UniProtKB-SubCell"/>
</dbReference>
<organism evidence="6 7">
    <name type="scientific">Flavimaricola marinus</name>
    <dbReference type="NCBI Taxonomy" id="1819565"/>
    <lineage>
        <taxon>Bacteria</taxon>
        <taxon>Pseudomonadati</taxon>
        <taxon>Pseudomonadota</taxon>
        <taxon>Alphaproteobacteria</taxon>
        <taxon>Rhodobacterales</taxon>
        <taxon>Paracoccaceae</taxon>
        <taxon>Flavimaricola</taxon>
    </lineage>
</organism>
<sequence>MAGPVIVIAGNFGASCGVGLSDRLGVDQAMKWRGRRTSRNIVDRRGSTRAAGIGGVGAVVLVLAGMFFGVDLTPLLQGGGIDGSYESDSRPNTIEDETEQFVGVVLADTEEVWSDIFANSGLTYAEPQLVLYSGTTSSACGTANAAVGPFYCPNDQRIFLDTDFFRVLSQQLGAGGDFAAAYVIAHEVAHHVQHQLGTLSLVNAEKQRVSQTMANQLSVRVELQADCFSGIWAREAQSRFGSIEAGDIAEAMNAAARIGDDALQQASQGQVVPDSFTHGTSAQRQEWFARGYQNGNPGECDTFADGAL</sequence>
<keyword evidence="3 5" id="KW-1133">Transmembrane helix</keyword>
<evidence type="ECO:0000313" key="6">
    <source>
        <dbReference type="EMBL" id="SMY08596.1"/>
    </source>
</evidence>
<name>A0A238LI11_9RHOB</name>
<evidence type="ECO:0000256" key="4">
    <source>
        <dbReference type="ARBA" id="ARBA00023136"/>
    </source>
</evidence>
<feature type="transmembrane region" description="Helical" evidence="5">
    <location>
        <begin position="6"/>
        <end position="26"/>
    </location>
</feature>
<keyword evidence="2 5" id="KW-0812">Transmembrane</keyword>
<accession>A0A238LI11</accession>